<dbReference type="InterPro" id="IPR050445">
    <property type="entry name" value="Bact_polysacc_biosynth/exp"/>
</dbReference>
<dbReference type="PANTHER" id="PTHR32309">
    <property type="entry name" value="TYROSINE-PROTEIN KINASE"/>
    <property type="match status" value="1"/>
</dbReference>
<dbReference type="Proteomes" id="UP001524586">
    <property type="component" value="Unassembled WGS sequence"/>
</dbReference>
<keyword evidence="1" id="KW-0175">Coiled coil</keyword>
<keyword evidence="2" id="KW-1133">Transmembrane helix</keyword>
<dbReference type="EMBL" id="JANIBK010000030">
    <property type="protein sequence ID" value="MCQ8128412.1"/>
    <property type="molecule type" value="Genomic_DNA"/>
</dbReference>
<keyword evidence="2" id="KW-0812">Transmembrane</keyword>
<accession>A0ABT1U3N4</accession>
<evidence type="ECO:0000256" key="2">
    <source>
        <dbReference type="SAM" id="Phobius"/>
    </source>
</evidence>
<evidence type="ECO:0000256" key="1">
    <source>
        <dbReference type="SAM" id="Coils"/>
    </source>
</evidence>
<protein>
    <recommendedName>
        <fullName evidence="5">Lipopolysaccharide biosynthesis protein</fullName>
    </recommendedName>
</protein>
<keyword evidence="2" id="KW-0472">Membrane</keyword>
<name>A0ABT1U3N4_9GAMM</name>
<dbReference type="RefSeq" id="WP_256614798.1">
    <property type="nucleotide sequence ID" value="NZ_JANIBK010000030.1"/>
</dbReference>
<sequence length="641" mass="71640">MNYQAHAYHMASDELDHSRRFKSPRLRRWLVFLLVFLPCTLVSQIYIFLQPAIYQSVATVLTMAATDIDQASPAADIQHVNIQKQLLLGGAILEKTVEHLQGMLTNNREWTTDELKNMFAVQAEPGTNLVHLQAEGPEAKVLQRAVNAWIETYLRIRAAFVAENTDKVTAEINDQLRRIERQVTEKRGEVERFRLAHDILSVESADNQAHARLQGLNKSLNSALEDEVKAKAKLDTILAAISRNEVVVPEEDTRAMAVLLQQAEKLREELAAIEAHYTKDYIDLNPNLHKVREQLMEIEAKIAQKASVGKDFARQEAEHNYAAAREAVIAIKQQLQAHKQLAADYTSQFAEHQALQQELLKLETLQQDTKQRLADIDVKQREKYPQVDVVEWATLPDKPIRPNYLRESLLALAGSLALALLAVLILDYLSREPQPPAPMSLGGIHLHHQPRAMLDVSGQPAAQVGYDPLKALPAADTPMELPRQEVLVLTRIAEPSIKAVIHLLFNGLSLAEILSLSPECLNFATRLILIPGQRNVAMTASVADCLTEVYAVENWPTEAEIKTLLCCAAIDGGLPDPENITIETLRYTYMLFLVRQGIKLADLTKVVGALSPSQLLELGRFSPTQSGLPLESIDLDYFVKT</sequence>
<feature type="transmembrane region" description="Helical" evidence="2">
    <location>
        <begin position="29"/>
        <end position="49"/>
    </location>
</feature>
<organism evidence="3 4">
    <name type="scientific">Methylomonas rivi</name>
    <dbReference type="NCBI Taxonomy" id="2952226"/>
    <lineage>
        <taxon>Bacteria</taxon>
        <taxon>Pseudomonadati</taxon>
        <taxon>Pseudomonadota</taxon>
        <taxon>Gammaproteobacteria</taxon>
        <taxon>Methylococcales</taxon>
        <taxon>Methylococcaceae</taxon>
        <taxon>Methylomonas</taxon>
    </lineage>
</organism>
<reference evidence="3 4" key="1">
    <citation type="submission" date="2022-07" db="EMBL/GenBank/DDBJ databases">
        <title>Methylomonas rivi sp. nov., Methylomonas rosea sp. nov., Methylomonas aureus sp. nov. and Methylomonas subterranea sp. nov., four novel methanotrophs isolated from a freshwater creek and the deep terrestrial subsurface.</title>
        <authorList>
            <person name="Abin C."/>
            <person name="Sankaranarayanan K."/>
            <person name="Garner C."/>
            <person name="Sindelar R."/>
            <person name="Kotary K."/>
            <person name="Garner R."/>
            <person name="Barclay S."/>
            <person name="Lawson P."/>
            <person name="Krumholz L."/>
        </authorList>
    </citation>
    <scope>NUCLEOTIDE SEQUENCE [LARGE SCALE GENOMIC DNA]</scope>
    <source>
        <strain evidence="3 4">WSC-6</strain>
    </source>
</reference>
<comment type="caution">
    <text evidence="3">The sequence shown here is derived from an EMBL/GenBank/DDBJ whole genome shotgun (WGS) entry which is preliminary data.</text>
</comment>
<keyword evidence="4" id="KW-1185">Reference proteome</keyword>
<feature type="coiled-coil region" evidence="1">
    <location>
        <begin position="314"/>
        <end position="372"/>
    </location>
</feature>
<evidence type="ECO:0000313" key="3">
    <source>
        <dbReference type="EMBL" id="MCQ8128412.1"/>
    </source>
</evidence>
<proteinExistence type="predicted"/>
<evidence type="ECO:0008006" key="5">
    <source>
        <dbReference type="Google" id="ProtNLM"/>
    </source>
</evidence>
<gene>
    <name evidence="3" type="ORF">NP596_08070</name>
</gene>
<feature type="coiled-coil region" evidence="1">
    <location>
        <begin position="169"/>
        <end position="196"/>
    </location>
</feature>
<dbReference type="PANTHER" id="PTHR32309:SF13">
    <property type="entry name" value="FERRIC ENTEROBACTIN TRANSPORT PROTEIN FEPE"/>
    <property type="match status" value="1"/>
</dbReference>
<evidence type="ECO:0000313" key="4">
    <source>
        <dbReference type="Proteomes" id="UP001524586"/>
    </source>
</evidence>